<comment type="subcellular location">
    <subcellularLocation>
        <location evidence="1">Membrane</location>
        <topology evidence="1">Multi-pass membrane protein</topology>
    </subcellularLocation>
</comment>
<keyword evidence="5 6" id="KW-0472">Membrane</keyword>
<evidence type="ECO:0000256" key="1">
    <source>
        <dbReference type="ARBA" id="ARBA00004141"/>
    </source>
</evidence>
<evidence type="ECO:0000256" key="2">
    <source>
        <dbReference type="ARBA" id="ARBA00006824"/>
    </source>
</evidence>
<dbReference type="OMA" id="AGWWRVL"/>
<dbReference type="GO" id="GO:0005739">
    <property type="term" value="C:mitochondrion"/>
    <property type="evidence" value="ECO:0007669"/>
    <property type="project" value="TreeGrafter"/>
</dbReference>
<name>A0A087UP74_STEMI</name>
<keyword evidence="3 6" id="KW-0812">Transmembrane</keyword>
<evidence type="ECO:0000256" key="4">
    <source>
        <dbReference type="ARBA" id="ARBA00022989"/>
    </source>
</evidence>
<dbReference type="GO" id="GO:0016020">
    <property type="term" value="C:membrane"/>
    <property type="evidence" value="ECO:0007669"/>
    <property type="project" value="UniProtKB-SubCell"/>
</dbReference>
<evidence type="ECO:0000313" key="7">
    <source>
        <dbReference type="EMBL" id="KFM79163.1"/>
    </source>
</evidence>
<dbReference type="PANTHER" id="PTHR11266">
    <property type="entry name" value="PEROXISOMAL MEMBRANE PROTEIN 2, PXMP2 MPV17"/>
    <property type="match status" value="1"/>
</dbReference>
<feature type="transmembrane region" description="Helical" evidence="6">
    <location>
        <begin position="51"/>
        <end position="70"/>
    </location>
</feature>
<evidence type="ECO:0000256" key="3">
    <source>
        <dbReference type="ARBA" id="ARBA00022692"/>
    </source>
</evidence>
<feature type="transmembrane region" description="Helical" evidence="6">
    <location>
        <begin position="90"/>
        <end position="111"/>
    </location>
</feature>
<dbReference type="InterPro" id="IPR007248">
    <property type="entry name" value="Mpv17_PMP22"/>
</dbReference>
<protein>
    <submittedName>
        <fullName evidence="7">Mpv17-like protein</fullName>
    </submittedName>
</protein>
<dbReference type="AlphaFoldDB" id="A0A087UP74"/>
<evidence type="ECO:0000313" key="8">
    <source>
        <dbReference type="Proteomes" id="UP000054359"/>
    </source>
</evidence>
<sequence>MLSRVRLIFQKRPLLMNMASFGTMYVGAEVAQQTILVYTSPQKNSIDWGSVGRYAVVGIAGIGPALFYWYRILDRVLPGSAAKTVVKKVLADQLISSTSCLVIFFTGMGILEGRKDIFAELKTKFWSTYRMSCCFWLPAQAINFALLPPYTRVAFVGVASFVWVNVLCLVKRQEFVDEASEVKSEEKR</sequence>
<keyword evidence="8" id="KW-1185">Reference proteome</keyword>
<evidence type="ECO:0000256" key="6">
    <source>
        <dbReference type="RuleBase" id="RU363053"/>
    </source>
</evidence>
<organism evidence="7 8">
    <name type="scientific">Stegodyphus mimosarum</name>
    <name type="common">African social velvet spider</name>
    <dbReference type="NCBI Taxonomy" id="407821"/>
    <lineage>
        <taxon>Eukaryota</taxon>
        <taxon>Metazoa</taxon>
        <taxon>Ecdysozoa</taxon>
        <taxon>Arthropoda</taxon>
        <taxon>Chelicerata</taxon>
        <taxon>Arachnida</taxon>
        <taxon>Araneae</taxon>
        <taxon>Araneomorphae</taxon>
        <taxon>Entelegynae</taxon>
        <taxon>Eresoidea</taxon>
        <taxon>Eresidae</taxon>
        <taxon>Stegodyphus</taxon>
    </lineage>
</organism>
<dbReference type="Pfam" id="PF04117">
    <property type="entry name" value="Mpv17_PMP22"/>
    <property type="match status" value="1"/>
</dbReference>
<proteinExistence type="inferred from homology"/>
<comment type="similarity">
    <text evidence="2 6">Belongs to the peroxisomal membrane protein PXMP2/4 family.</text>
</comment>
<dbReference type="Proteomes" id="UP000054359">
    <property type="component" value="Unassembled WGS sequence"/>
</dbReference>
<reference evidence="7 8" key="1">
    <citation type="submission" date="2013-11" db="EMBL/GenBank/DDBJ databases">
        <title>Genome sequencing of Stegodyphus mimosarum.</title>
        <authorList>
            <person name="Bechsgaard J."/>
        </authorList>
    </citation>
    <scope>NUCLEOTIDE SEQUENCE [LARGE SCALE GENOMIC DNA]</scope>
</reference>
<dbReference type="STRING" id="407821.A0A087UP74"/>
<dbReference type="EMBL" id="KK120837">
    <property type="protein sequence ID" value="KFM79163.1"/>
    <property type="molecule type" value="Genomic_DNA"/>
</dbReference>
<dbReference type="OrthoDB" id="430207at2759"/>
<gene>
    <name evidence="7" type="ORF">X975_25888</name>
</gene>
<feature type="transmembrane region" description="Helical" evidence="6">
    <location>
        <begin position="153"/>
        <end position="170"/>
    </location>
</feature>
<accession>A0A087UP74</accession>
<evidence type="ECO:0000256" key="5">
    <source>
        <dbReference type="ARBA" id="ARBA00023136"/>
    </source>
</evidence>
<dbReference type="PANTHER" id="PTHR11266:SF85">
    <property type="entry name" value="MPV17-LIKE PROTEIN"/>
    <property type="match status" value="1"/>
</dbReference>
<keyword evidence="4 6" id="KW-1133">Transmembrane helix</keyword>
<feature type="non-terminal residue" evidence="7">
    <location>
        <position position="188"/>
    </location>
</feature>